<dbReference type="InterPro" id="IPR001387">
    <property type="entry name" value="Cro/C1-type_HTH"/>
</dbReference>
<evidence type="ECO:0000313" key="2">
    <source>
        <dbReference type="Proteomes" id="UP000547879"/>
    </source>
</evidence>
<dbReference type="SUPFAM" id="SSF47413">
    <property type="entry name" value="lambda repressor-like DNA-binding domains"/>
    <property type="match status" value="1"/>
</dbReference>
<dbReference type="CDD" id="cd00093">
    <property type="entry name" value="HTH_XRE"/>
    <property type="match status" value="1"/>
</dbReference>
<evidence type="ECO:0000313" key="1">
    <source>
        <dbReference type="EMBL" id="MBB6165240.1"/>
    </source>
</evidence>
<name>A0A7W9YAY3_9HYPH</name>
<gene>
    <name evidence="1" type="ORF">HNQ72_005086</name>
</gene>
<dbReference type="Proteomes" id="UP000547879">
    <property type="component" value="Unassembled WGS sequence"/>
</dbReference>
<dbReference type="GO" id="GO:0003677">
    <property type="term" value="F:DNA binding"/>
    <property type="evidence" value="ECO:0007669"/>
    <property type="project" value="InterPro"/>
</dbReference>
<dbReference type="Gene3D" id="1.10.260.40">
    <property type="entry name" value="lambda repressor-like DNA-binding domains"/>
    <property type="match status" value="1"/>
</dbReference>
<protein>
    <submittedName>
        <fullName evidence="1">Transcriptional regulator with XRE-family HTH domain</fullName>
    </submittedName>
</protein>
<comment type="caution">
    <text evidence="1">The sequence shown here is derived from an EMBL/GenBank/DDBJ whole genome shotgun (WGS) entry which is preliminary data.</text>
</comment>
<dbReference type="AlphaFoldDB" id="A0A7W9YAY3"/>
<proteinExistence type="predicted"/>
<organism evidence="1 2">
    <name type="scientific">Rhizobium wenxiniae</name>
    <dbReference type="NCBI Taxonomy" id="1737357"/>
    <lineage>
        <taxon>Bacteria</taxon>
        <taxon>Pseudomonadati</taxon>
        <taxon>Pseudomonadota</taxon>
        <taxon>Alphaproteobacteria</taxon>
        <taxon>Hyphomicrobiales</taxon>
        <taxon>Rhizobiaceae</taxon>
        <taxon>Rhizobium/Agrobacterium group</taxon>
        <taxon>Rhizobium</taxon>
    </lineage>
</organism>
<dbReference type="RefSeq" id="WP_183996359.1">
    <property type="nucleotide sequence ID" value="NZ_BMHW01000009.1"/>
</dbReference>
<accession>A0A7W9YAY3</accession>
<reference evidence="1 2" key="1">
    <citation type="submission" date="2020-08" db="EMBL/GenBank/DDBJ databases">
        <title>Genomic Encyclopedia of Type Strains, Phase IV (KMG-IV): sequencing the most valuable type-strain genomes for metagenomic binning, comparative biology and taxonomic classification.</title>
        <authorList>
            <person name="Goeker M."/>
        </authorList>
    </citation>
    <scope>NUCLEOTIDE SEQUENCE [LARGE SCALE GENOMIC DNA]</scope>
    <source>
        <strain evidence="1 2">DSM 100734</strain>
    </source>
</reference>
<dbReference type="EMBL" id="JACHEG010000008">
    <property type="protein sequence ID" value="MBB6165240.1"/>
    <property type="molecule type" value="Genomic_DNA"/>
</dbReference>
<sequence length="85" mass="9469">MRQPQTFTAEMGARLATVRADSGLPVTQFAASVDATEQDYLAWEAGQQEMPTQLLRALFDRYDVDVSWLISGQGQRYNGSEDVDP</sequence>
<dbReference type="InterPro" id="IPR010982">
    <property type="entry name" value="Lambda_DNA-bd_dom_sf"/>
</dbReference>
<keyword evidence="2" id="KW-1185">Reference proteome</keyword>